<evidence type="ECO:0000313" key="2">
    <source>
        <dbReference type="EMBL" id="AUB42115.1"/>
    </source>
</evidence>
<dbReference type="KEGG" id="nfl:COO91_08220"/>
<dbReference type="AlphaFoldDB" id="A0A2K8T521"/>
<reference evidence="2 3" key="1">
    <citation type="submission" date="2017-11" db="EMBL/GenBank/DDBJ databases">
        <title>Complete genome of a free-living desiccation-tolerant cyanobacterium and its photosynthetic adaptation to extreme terrestrial habitat.</title>
        <authorList>
            <person name="Shang J."/>
        </authorList>
    </citation>
    <scope>NUCLEOTIDE SEQUENCE [LARGE SCALE GENOMIC DNA]</scope>
    <source>
        <strain evidence="2 3">CCNUN1</strain>
    </source>
</reference>
<gene>
    <name evidence="2" type="ORF">COO91_08220</name>
</gene>
<name>A0A2K8T521_9NOSO</name>
<feature type="compositionally biased region" description="Low complexity" evidence="1">
    <location>
        <begin position="9"/>
        <end position="22"/>
    </location>
</feature>
<proteinExistence type="predicted"/>
<sequence length="60" mass="6681">MFSSFAPGTSLNSSSLNPTNPNRIPITLVKEKSQPTFKQETETGFRALFSNIMTRIISFV</sequence>
<accession>A0A2K8T521</accession>
<keyword evidence="3" id="KW-1185">Reference proteome</keyword>
<organism evidence="2 3">
    <name type="scientific">Nostoc flagelliforme CCNUN1</name>
    <dbReference type="NCBI Taxonomy" id="2038116"/>
    <lineage>
        <taxon>Bacteria</taxon>
        <taxon>Bacillati</taxon>
        <taxon>Cyanobacteriota</taxon>
        <taxon>Cyanophyceae</taxon>
        <taxon>Nostocales</taxon>
        <taxon>Nostocaceae</taxon>
        <taxon>Nostoc</taxon>
    </lineage>
</organism>
<dbReference type="Proteomes" id="UP000232003">
    <property type="component" value="Chromosome"/>
</dbReference>
<evidence type="ECO:0000313" key="3">
    <source>
        <dbReference type="Proteomes" id="UP000232003"/>
    </source>
</evidence>
<evidence type="ECO:0000256" key="1">
    <source>
        <dbReference type="SAM" id="MobiDB-lite"/>
    </source>
</evidence>
<dbReference type="EMBL" id="CP024785">
    <property type="protein sequence ID" value="AUB42115.1"/>
    <property type="molecule type" value="Genomic_DNA"/>
</dbReference>
<protein>
    <submittedName>
        <fullName evidence="2">Uncharacterized protein</fullName>
    </submittedName>
</protein>
<feature type="region of interest" description="Disordered" evidence="1">
    <location>
        <begin position="1"/>
        <end position="25"/>
    </location>
</feature>